<evidence type="ECO:0000313" key="3">
    <source>
        <dbReference type="EMBL" id="KZS63421.1"/>
    </source>
</evidence>
<dbReference type="RefSeq" id="WP_075510242.1">
    <property type="nucleotide sequence ID" value="NZ_CP089224.1"/>
</dbReference>
<reference evidence="4" key="1">
    <citation type="submission" date="2016-04" db="EMBL/GenBank/DDBJ databases">
        <authorList>
            <person name="Strapagiel D."/>
            <person name="Borowka P."/>
            <person name="Marciniak B."/>
            <person name="Bakula Z."/>
            <person name="Van Ingen J."/>
            <person name="Safianowska A."/>
            <person name="Dziadek J."/>
            <person name="Jagielski T."/>
        </authorList>
    </citation>
    <scope>NUCLEOTIDE SEQUENCE [LARGE SCALE GENOMIC DNA]</scope>
    <source>
        <strain evidence="4">1010001458</strain>
    </source>
</reference>
<dbReference type="PANTHER" id="PTHR34387">
    <property type="entry name" value="SLR1258 PROTEIN"/>
    <property type="match status" value="1"/>
</dbReference>
<dbReference type="Gene3D" id="3.30.70.2970">
    <property type="entry name" value="Protein of unknown function (DUF541), domain 2"/>
    <property type="match status" value="1"/>
</dbReference>
<dbReference type="Pfam" id="PF04402">
    <property type="entry name" value="SIMPL"/>
    <property type="match status" value="1"/>
</dbReference>
<keyword evidence="2" id="KW-0732">Signal</keyword>
<gene>
    <name evidence="3" type="ORF">A4G28_11485</name>
</gene>
<dbReference type="InterPro" id="IPR007497">
    <property type="entry name" value="SIMPL/DUF541"/>
</dbReference>
<comment type="caution">
    <text evidence="3">The sequence shown here is derived from an EMBL/GenBank/DDBJ whole genome shotgun (WGS) entry which is preliminary data.</text>
</comment>
<feature type="region of interest" description="Disordered" evidence="1">
    <location>
        <begin position="206"/>
        <end position="233"/>
    </location>
</feature>
<accession>A0A164BF10</accession>
<organism evidence="3 4">
    <name type="scientific">Mycobacterium ostraviense</name>
    <dbReference type="NCBI Taxonomy" id="2738409"/>
    <lineage>
        <taxon>Bacteria</taxon>
        <taxon>Bacillati</taxon>
        <taxon>Actinomycetota</taxon>
        <taxon>Actinomycetes</taxon>
        <taxon>Mycobacteriales</taxon>
        <taxon>Mycobacteriaceae</taxon>
        <taxon>Mycobacterium</taxon>
    </lineage>
</organism>
<feature type="chain" id="PRO_5039294749" description="SIMPL domain-containing protein" evidence="2">
    <location>
        <begin position="29"/>
        <end position="249"/>
    </location>
</feature>
<dbReference type="InterPro" id="IPR052022">
    <property type="entry name" value="26kDa_periplasmic_antigen"/>
</dbReference>
<dbReference type="GO" id="GO:0006974">
    <property type="term" value="P:DNA damage response"/>
    <property type="evidence" value="ECO:0007669"/>
    <property type="project" value="TreeGrafter"/>
</dbReference>
<dbReference type="EMBL" id="LWCI01000099">
    <property type="protein sequence ID" value="KZS63421.1"/>
    <property type="molecule type" value="Genomic_DNA"/>
</dbReference>
<evidence type="ECO:0000256" key="2">
    <source>
        <dbReference type="SAM" id="SignalP"/>
    </source>
</evidence>
<proteinExistence type="predicted"/>
<feature type="signal peptide" evidence="2">
    <location>
        <begin position="1"/>
        <end position="28"/>
    </location>
</feature>
<dbReference type="AlphaFoldDB" id="A0A164BF10"/>
<dbReference type="Gene3D" id="3.30.110.170">
    <property type="entry name" value="Protein of unknown function (DUF541), domain 1"/>
    <property type="match status" value="1"/>
</dbReference>
<name>A0A164BF10_9MYCO</name>
<evidence type="ECO:0008006" key="5">
    <source>
        <dbReference type="Google" id="ProtNLM"/>
    </source>
</evidence>
<sequence length="249" mass="25802">MPFTQSAPRVVRTSVALAVAGLVTASLSACDSHDASPPGANPRQVTVFGSGQVQGVPDTLTADVAIEFTAADVTSAMNQTNDRQQAVINALVGAGLDRKDIRTTEVSLQPQYSSAEPGGTATITSYRADNAIEVKIHPTDAASRLLALIVTTGGDATRISSVSYSIADDSQLVKDARARAFDDAKNRAQQYAQLSGLRLGKVLSISEGSGSTAPTRSAPPAPPRAATPVPLEPGQQTVSFSVTAVWELD</sequence>
<dbReference type="Proteomes" id="UP000077342">
    <property type="component" value="Unassembled WGS sequence"/>
</dbReference>
<protein>
    <recommendedName>
        <fullName evidence="5">SIMPL domain-containing protein</fullName>
    </recommendedName>
</protein>
<dbReference type="PANTHER" id="PTHR34387:SF1">
    <property type="entry name" value="PERIPLASMIC IMMUNOGENIC PROTEIN"/>
    <property type="match status" value="1"/>
</dbReference>
<keyword evidence="4" id="KW-1185">Reference proteome</keyword>
<evidence type="ECO:0000313" key="4">
    <source>
        <dbReference type="Proteomes" id="UP000077342"/>
    </source>
</evidence>
<evidence type="ECO:0000256" key="1">
    <source>
        <dbReference type="SAM" id="MobiDB-lite"/>
    </source>
</evidence>